<dbReference type="RefSeq" id="XP_025398284.1">
    <property type="nucleotide sequence ID" value="XM_025548601.1"/>
</dbReference>
<dbReference type="GeneID" id="37070838"/>
<dbReference type="GO" id="GO:0016705">
    <property type="term" value="F:oxidoreductase activity, acting on paired donors, with incorporation or reduction of molecular oxygen"/>
    <property type="evidence" value="ECO:0007669"/>
    <property type="project" value="InterPro"/>
</dbReference>
<evidence type="ECO:0000256" key="2">
    <source>
        <dbReference type="ARBA" id="ARBA00023002"/>
    </source>
</evidence>
<keyword evidence="5" id="KW-0812">Transmembrane</keyword>
<dbReference type="OrthoDB" id="1470350at2759"/>
<dbReference type="PANTHER" id="PTHR24305:SF227">
    <property type="entry name" value="P450, PUTATIVE (EUROFUNG)-RELATED"/>
    <property type="match status" value="1"/>
</dbReference>
<dbReference type="STRING" id="1448321.A0A317VVM4"/>
<dbReference type="CDD" id="cd11069">
    <property type="entry name" value="CYP_FUM15-like"/>
    <property type="match status" value="1"/>
</dbReference>
<evidence type="ECO:0000313" key="7">
    <source>
        <dbReference type="Proteomes" id="UP000247233"/>
    </source>
</evidence>
<dbReference type="AlphaFoldDB" id="A0A317VVM4"/>
<keyword evidence="7" id="KW-1185">Reference proteome</keyword>
<evidence type="ECO:0000256" key="5">
    <source>
        <dbReference type="SAM" id="Phobius"/>
    </source>
</evidence>
<feature type="binding site" description="axial binding residue" evidence="4">
    <location>
        <position position="484"/>
    </location>
    <ligand>
        <name>heme</name>
        <dbReference type="ChEBI" id="CHEBI:30413"/>
    </ligand>
    <ligandPart>
        <name>Fe</name>
        <dbReference type="ChEBI" id="CHEBI:18248"/>
    </ligandPart>
</feature>
<dbReference type="Pfam" id="PF00067">
    <property type="entry name" value="p450"/>
    <property type="match status" value="1"/>
</dbReference>
<accession>A0A317VVM4</accession>
<dbReference type="PRINTS" id="PR00463">
    <property type="entry name" value="EP450I"/>
</dbReference>
<evidence type="ECO:0000256" key="3">
    <source>
        <dbReference type="ARBA" id="ARBA00023033"/>
    </source>
</evidence>
<dbReference type="Gene3D" id="1.10.630.10">
    <property type="entry name" value="Cytochrome P450"/>
    <property type="match status" value="1"/>
</dbReference>
<keyword evidence="3 6" id="KW-0503">Monooxygenase</keyword>
<dbReference type="EMBL" id="MSFL01000017">
    <property type="protein sequence ID" value="PWY78343.1"/>
    <property type="molecule type" value="Genomic_DNA"/>
</dbReference>
<reference evidence="6 7" key="1">
    <citation type="submission" date="2016-12" db="EMBL/GenBank/DDBJ databases">
        <title>The genomes of Aspergillus section Nigri reveals drivers in fungal speciation.</title>
        <authorList>
            <consortium name="DOE Joint Genome Institute"/>
            <person name="Vesth T.C."/>
            <person name="Nybo J."/>
            <person name="Theobald S."/>
            <person name="Brandl J."/>
            <person name="Frisvad J.C."/>
            <person name="Nielsen K.F."/>
            <person name="Lyhne E.K."/>
            <person name="Kogle M.E."/>
            <person name="Kuo A."/>
            <person name="Riley R."/>
            <person name="Clum A."/>
            <person name="Nolan M."/>
            <person name="Lipzen A."/>
            <person name="Salamov A."/>
            <person name="Henrissat B."/>
            <person name="Wiebenga A."/>
            <person name="De Vries R.P."/>
            <person name="Grigoriev I.V."/>
            <person name="Mortensen U.H."/>
            <person name="Andersen M.R."/>
            <person name="Baker S.E."/>
        </authorList>
    </citation>
    <scope>NUCLEOTIDE SEQUENCE [LARGE SCALE GENOMIC DNA]</scope>
    <source>
        <strain evidence="6 7">CBS 117.55</strain>
    </source>
</reference>
<dbReference type="InterPro" id="IPR050121">
    <property type="entry name" value="Cytochrome_P450_monoxygenase"/>
</dbReference>
<dbReference type="GO" id="GO:0005506">
    <property type="term" value="F:iron ion binding"/>
    <property type="evidence" value="ECO:0007669"/>
    <property type="project" value="InterPro"/>
</dbReference>
<comment type="caution">
    <text evidence="6">The sequence shown here is derived from an EMBL/GenBank/DDBJ whole genome shotgun (WGS) entry which is preliminary data.</text>
</comment>
<gene>
    <name evidence="6" type="ORF">BO70DRAFT_62841</name>
</gene>
<dbReference type="PANTHER" id="PTHR24305">
    <property type="entry name" value="CYTOCHROME P450"/>
    <property type="match status" value="1"/>
</dbReference>
<keyword evidence="5" id="KW-0472">Membrane</keyword>
<dbReference type="InterPro" id="IPR002401">
    <property type="entry name" value="Cyt_P450_E_grp-I"/>
</dbReference>
<keyword evidence="4" id="KW-0408">Iron</keyword>
<dbReference type="Proteomes" id="UP000247233">
    <property type="component" value="Unassembled WGS sequence"/>
</dbReference>
<feature type="transmembrane region" description="Helical" evidence="5">
    <location>
        <begin position="26"/>
        <end position="48"/>
    </location>
</feature>
<evidence type="ECO:0000256" key="1">
    <source>
        <dbReference type="ARBA" id="ARBA00010617"/>
    </source>
</evidence>
<protein>
    <submittedName>
        <fullName evidence="6">Cytochrome P450 monooxygenase</fullName>
    </submittedName>
</protein>
<comment type="cofactor">
    <cofactor evidence="4">
        <name>heme</name>
        <dbReference type="ChEBI" id="CHEBI:30413"/>
    </cofactor>
</comment>
<dbReference type="GO" id="GO:0004497">
    <property type="term" value="F:monooxygenase activity"/>
    <property type="evidence" value="ECO:0007669"/>
    <property type="project" value="UniProtKB-KW"/>
</dbReference>
<dbReference type="InterPro" id="IPR036396">
    <property type="entry name" value="Cyt_P450_sf"/>
</dbReference>
<dbReference type="FunFam" id="1.10.630.10:FF:000051">
    <property type="entry name" value="Cytochrome P450 monooxygenase (Fum15)"/>
    <property type="match status" value="1"/>
</dbReference>
<keyword evidence="4" id="KW-0479">Metal-binding</keyword>
<keyword evidence="5" id="KW-1133">Transmembrane helix</keyword>
<dbReference type="InterPro" id="IPR001128">
    <property type="entry name" value="Cyt_P450"/>
</dbReference>
<proteinExistence type="inferred from homology"/>
<keyword evidence="4" id="KW-0349">Heme</keyword>
<dbReference type="SUPFAM" id="SSF48264">
    <property type="entry name" value="Cytochrome P450"/>
    <property type="match status" value="1"/>
</dbReference>
<sequence length="540" mass="60649">MAEIPWKTLHASIAAYCFYRSTFPNFLALSAITIVLRFSYAVVLYPVYFSPLKNVPTPTARSWMKGNLRTLTVKEQFDDMRRWNEEIPNDGLIRFYIAANLERLIVTSSKALSEILVQKAYEFEKPLLVRRALGRVTGEHGVLLVEGAEHKRQRKSLMPAFAYRHIKNLYPVFWSKSIEMVKLIEQDLQHREDPTNNVICIENWVSRATLDIIGVTGMNRDFNSLHDPSNDLAHHYHRISSSPPTRLEIGLFLAGLVLGTAHLVSKLPFSRNRLIDESADYIRNVARQMIREARETTTTTDEKKTPTDAIDIISVALESDAFTEEELIDQMMTFLAAGHETTSSALQWCIYTLCKHPDVQTRLREEIRSNLPSISLENPSPLSAATIDALPYLHAVCNEVLRFHPSAPNTIRIANRDTTLVGQPIPKGTVIQIVPAVTNRDKALWGPDADQFNPERWLGPGQANTGGAASNYAFLTFIHGPRSCIGQGFAKGEMACLLAALVGRFRMELEDPDKELVSRDGATTSPLDGVRARLEVVEGW</sequence>
<dbReference type="GO" id="GO:0020037">
    <property type="term" value="F:heme binding"/>
    <property type="evidence" value="ECO:0007669"/>
    <property type="project" value="InterPro"/>
</dbReference>
<comment type="similarity">
    <text evidence="1">Belongs to the cytochrome P450 family.</text>
</comment>
<organism evidence="6 7">
    <name type="scientific">Aspergillus heteromorphus CBS 117.55</name>
    <dbReference type="NCBI Taxonomy" id="1448321"/>
    <lineage>
        <taxon>Eukaryota</taxon>
        <taxon>Fungi</taxon>
        <taxon>Dikarya</taxon>
        <taxon>Ascomycota</taxon>
        <taxon>Pezizomycotina</taxon>
        <taxon>Eurotiomycetes</taxon>
        <taxon>Eurotiomycetidae</taxon>
        <taxon>Eurotiales</taxon>
        <taxon>Aspergillaceae</taxon>
        <taxon>Aspergillus</taxon>
        <taxon>Aspergillus subgen. Circumdati</taxon>
    </lineage>
</organism>
<dbReference type="VEuPathDB" id="FungiDB:BO70DRAFT_62841"/>
<name>A0A317VVM4_9EURO</name>
<keyword evidence="2" id="KW-0560">Oxidoreductase</keyword>
<evidence type="ECO:0000313" key="6">
    <source>
        <dbReference type="EMBL" id="PWY78343.1"/>
    </source>
</evidence>
<dbReference type="PRINTS" id="PR00385">
    <property type="entry name" value="P450"/>
</dbReference>
<evidence type="ECO:0000256" key="4">
    <source>
        <dbReference type="PIRSR" id="PIRSR602401-1"/>
    </source>
</evidence>